<organism evidence="1">
    <name type="scientific">Veillonella ratti</name>
    <dbReference type="NCBI Taxonomy" id="103892"/>
    <lineage>
        <taxon>Bacteria</taxon>
        <taxon>Bacillati</taxon>
        <taxon>Bacillota</taxon>
        <taxon>Negativicutes</taxon>
        <taxon>Veillonellales</taxon>
        <taxon>Veillonellaceae</taxon>
        <taxon>Veillonella</taxon>
    </lineage>
</organism>
<dbReference type="AlphaFoldDB" id="A0A6N2Z1U0"/>
<dbReference type="RefSeq" id="WP_021841149.1">
    <property type="nucleotide sequence ID" value="NZ_CACRUX010000012.1"/>
</dbReference>
<dbReference type="InterPro" id="IPR025518">
    <property type="entry name" value="DUF4406"/>
</dbReference>
<protein>
    <recommendedName>
        <fullName evidence="2">DUF4406 domain-containing protein</fullName>
    </recommendedName>
</protein>
<accession>A0A6N2Z1U0</accession>
<dbReference type="EMBL" id="CACRUX010000012">
    <property type="protein sequence ID" value="VYT73201.1"/>
    <property type="molecule type" value="Genomic_DNA"/>
</dbReference>
<sequence>MKLIYVAHPYGGDPDNLENIKKLINDLTIDYPDDYVFISPVPLWEEAYRVMDYMPGMDKCLELLSRCDELWLAHNWHESRGCMIEYGYALGAELPIRYQSNNNRLEFKEWAND</sequence>
<dbReference type="SUPFAM" id="SSF52309">
    <property type="entry name" value="N-(deoxy)ribosyltransferase-like"/>
    <property type="match status" value="1"/>
</dbReference>
<reference evidence="1" key="1">
    <citation type="submission" date="2019-11" db="EMBL/GenBank/DDBJ databases">
        <authorList>
            <person name="Feng L."/>
        </authorList>
    </citation>
    <scope>NUCLEOTIDE SEQUENCE</scope>
    <source>
        <strain evidence="1">VrattiLFYP33</strain>
    </source>
</reference>
<name>A0A6N2Z1U0_9FIRM</name>
<evidence type="ECO:0000313" key="1">
    <source>
        <dbReference type="EMBL" id="VYT73201.1"/>
    </source>
</evidence>
<dbReference type="Gene3D" id="3.40.50.10400">
    <property type="entry name" value="Hypothetical protein PA1492"/>
    <property type="match status" value="1"/>
</dbReference>
<gene>
    <name evidence="1" type="ORF">VRLFYP33_00391</name>
</gene>
<evidence type="ECO:0008006" key="2">
    <source>
        <dbReference type="Google" id="ProtNLM"/>
    </source>
</evidence>
<dbReference type="Pfam" id="PF14359">
    <property type="entry name" value="DUF4406"/>
    <property type="match status" value="1"/>
</dbReference>
<proteinExistence type="predicted"/>